<dbReference type="CDD" id="cd07012">
    <property type="entry name" value="PBP2_Bug_TTT"/>
    <property type="match status" value="1"/>
</dbReference>
<name>A0A517W6X3_9PLAN</name>
<proteinExistence type="inferred from homology"/>
<feature type="transmembrane region" description="Helical" evidence="2">
    <location>
        <begin position="469"/>
        <end position="491"/>
    </location>
</feature>
<dbReference type="Gene3D" id="3.40.190.150">
    <property type="entry name" value="Bordetella uptake gene, domain 1"/>
    <property type="match status" value="1"/>
</dbReference>
<reference evidence="4 5" key="1">
    <citation type="submission" date="2019-02" db="EMBL/GenBank/DDBJ databases">
        <title>Deep-cultivation of Planctomycetes and their phenomic and genomic characterization uncovers novel biology.</title>
        <authorList>
            <person name="Wiegand S."/>
            <person name="Jogler M."/>
            <person name="Boedeker C."/>
            <person name="Pinto D."/>
            <person name="Vollmers J."/>
            <person name="Rivas-Marin E."/>
            <person name="Kohn T."/>
            <person name="Peeters S.H."/>
            <person name="Heuer A."/>
            <person name="Rast P."/>
            <person name="Oberbeckmann S."/>
            <person name="Bunk B."/>
            <person name="Jeske O."/>
            <person name="Meyerdierks A."/>
            <person name="Storesund J.E."/>
            <person name="Kallscheuer N."/>
            <person name="Luecker S."/>
            <person name="Lage O.M."/>
            <person name="Pohl T."/>
            <person name="Merkel B.J."/>
            <person name="Hornburger P."/>
            <person name="Mueller R.-W."/>
            <person name="Bruemmer F."/>
            <person name="Labrenz M."/>
            <person name="Spormann A.M."/>
            <person name="Op den Camp H."/>
            <person name="Overmann J."/>
            <person name="Amann R."/>
            <person name="Jetten M.S.M."/>
            <person name="Mascher T."/>
            <person name="Medema M.H."/>
            <person name="Devos D.P."/>
            <person name="Kaster A.-K."/>
            <person name="Ovreas L."/>
            <person name="Rohde M."/>
            <person name="Galperin M.Y."/>
            <person name="Jogler C."/>
        </authorList>
    </citation>
    <scope>NUCLEOTIDE SEQUENCE [LARGE SCALE GENOMIC DNA]</scope>
    <source>
        <strain evidence="4 5">V6</strain>
    </source>
</reference>
<dbReference type="Proteomes" id="UP000320722">
    <property type="component" value="Chromosome"/>
</dbReference>
<dbReference type="InterPro" id="IPR005064">
    <property type="entry name" value="BUG"/>
</dbReference>
<dbReference type="AlphaFoldDB" id="A0A517W6X3"/>
<keyword evidence="4" id="KW-0675">Receptor</keyword>
<feature type="transmembrane region" description="Helical" evidence="2">
    <location>
        <begin position="388"/>
        <end position="408"/>
    </location>
</feature>
<accession>A0A517W6X3</accession>
<keyword evidence="2" id="KW-1133">Transmembrane helix</keyword>
<evidence type="ECO:0000256" key="2">
    <source>
        <dbReference type="SAM" id="Phobius"/>
    </source>
</evidence>
<feature type="transmembrane region" description="Helical" evidence="2">
    <location>
        <begin position="423"/>
        <end position="441"/>
    </location>
</feature>
<dbReference type="EMBL" id="CP036347">
    <property type="protein sequence ID" value="QDU00990.1"/>
    <property type="molecule type" value="Genomic_DNA"/>
</dbReference>
<sequence>MIMVLLVVDRRFCSLHSRLFQSTAPAVTFPEKNSLRKHSGTELMNLRAIIRVSVLSRSILCCLLLLMSGCAAESIEDYPDRPITVICPWSVGGATDRTSRQLAVFLEQELKVPVNVINATGGRGVTGHSRGLNARPDGYTLAIITGELNMLHWQDLTSLTWHDAEPIMSLVDGAGAVFVKQDSQFKTIKELRDYVEQNPGKLTATGTAAGGIWHLALAGWLDFCGLNAGDIKWIPMNGAGPSLQELASGGVDLVCCSLPEAKTLFESGQVRCLGVMAEEPLAEFPDVPTFASQGMDWNISGWNGLAVPQGTPAPIVEKISTAVKKITDGEITVQGKTFPESMRDAGLSTRYRANEVFAVFLEENDETLGKLLTSDAFKKMSSRGTGPLVFPGLLAIAMCVILGCLAVQKKVHALAPDVSKDTVTSQGIVNTALVLLGIVAYQLFAEQLGFLLTAGAIMFLLLWKLGTRWWISALITVCLIPGIYTLFANLLRVPLPRGVLGW</sequence>
<dbReference type="PANTHER" id="PTHR42928">
    <property type="entry name" value="TRICARBOXYLATE-BINDING PROTEIN"/>
    <property type="match status" value="1"/>
</dbReference>
<keyword evidence="2" id="KW-0812">Transmembrane</keyword>
<dbReference type="PANTHER" id="PTHR42928:SF5">
    <property type="entry name" value="BLR1237 PROTEIN"/>
    <property type="match status" value="1"/>
</dbReference>
<dbReference type="InterPro" id="IPR009936">
    <property type="entry name" value="DUF1468"/>
</dbReference>
<dbReference type="Gene3D" id="3.40.190.10">
    <property type="entry name" value="Periplasmic binding protein-like II"/>
    <property type="match status" value="1"/>
</dbReference>
<comment type="similarity">
    <text evidence="1">Belongs to the UPF0065 (bug) family.</text>
</comment>
<dbReference type="Pfam" id="PF03401">
    <property type="entry name" value="TctC"/>
    <property type="match status" value="1"/>
</dbReference>
<organism evidence="4 5">
    <name type="scientific">Gimesia chilikensis</name>
    <dbReference type="NCBI Taxonomy" id="2605989"/>
    <lineage>
        <taxon>Bacteria</taxon>
        <taxon>Pseudomonadati</taxon>
        <taxon>Planctomycetota</taxon>
        <taxon>Planctomycetia</taxon>
        <taxon>Planctomycetales</taxon>
        <taxon>Planctomycetaceae</taxon>
        <taxon>Gimesia</taxon>
    </lineage>
</organism>
<evidence type="ECO:0000259" key="3">
    <source>
        <dbReference type="Pfam" id="PF07331"/>
    </source>
</evidence>
<gene>
    <name evidence="4" type="ORF">V6x_06680</name>
</gene>
<protein>
    <submittedName>
        <fullName evidence="4">Tripartite tricarboxylate transporter family receptor</fullName>
    </submittedName>
</protein>
<keyword evidence="2" id="KW-0472">Membrane</keyword>
<evidence type="ECO:0000313" key="5">
    <source>
        <dbReference type="Proteomes" id="UP000320722"/>
    </source>
</evidence>
<evidence type="ECO:0000313" key="4">
    <source>
        <dbReference type="EMBL" id="QDU00990.1"/>
    </source>
</evidence>
<dbReference type="SUPFAM" id="SSF53850">
    <property type="entry name" value="Periplasmic binding protein-like II"/>
    <property type="match status" value="1"/>
</dbReference>
<feature type="domain" description="DUF1468" evidence="3">
    <location>
        <begin position="378"/>
        <end position="496"/>
    </location>
</feature>
<evidence type="ECO:0000256" key="1">
    <source>
        <dbReference type="ARBA" id="ARBA00006987"/>
    </source>
</evidence>
<dbReference type="Pfam" id="PF07331">
    <property type="entry name" value="TctB"/>
    <property type="match status" value="1"/>
</dbReference>
<dbReference type="InterPro" id="IPR042100">
    <property type="entry name" value="Bug_dom1"/>
</dbReference>